<proteinExistence type="predicted"/>
<gene>
    <name evidence="2" type="ORF">LWI29_024899</name>
</gene>
<comment type="caution">
    <text evidence="2">The sequence shown here is derived from an EMBL/GenBank/DDBJ whole genome shotgun (WGS) entry which is preliminary data.</text>
</comment>
<evidence type="ECO:0000259" key="1">
    <source>
        <dbReference type="Pfam" id="PF13456"/>
    </source>
</evidence>
<reference evidence="2" key="2">
    <citation type="submission" date="2023-06" db="EMBL/GenBank/DDBJ databases">
        <authorList>
            <person name="Swenson N.G."/>
            <person name="Wegrzyn J.L."/>
            <person name="Mcevoy S.L."/>
        </authorList>
    </citation>
    <scope>NUCLEOTIDE SEQUENCE</scope>
    <source>
        <strain evidence="2">NS2018</strain>
        <tissue evidence="2">Leaf</tissue>
    </source>
</reference>
<evidence type="ECO:0000313" key="2">
    <source>
        <dbReference type="EMBL" id="KAK0597399.1"/>
    </source>
</evidence>
<reference evidence="2" key="1">
    <citation type="journal article" date="2022" name="Plant J.">
        <title>Strategies of tolerance reflected in two North American maple genomes.</title>
        <authorList>
            <person name="McEvoy S.L."/>
            <person name="Sezen U.U."/>
            <person name="Trouern-Trend A."/>
            <person name="McMahon S.M."/>
            <person name="Schaberg P.G."/>
            <person name="Yang J."/>
            <person name="Wegrzyn J.L."/>
            <person name="Swenson N.G."/>
        </authorList>
    </citation>
    <scope>NUCLEOTIDE SEQUENCE</scope>
    <source>
        <strain evidence="2">NS2018</strain>
    </source>
</reference>
<name>A0AA39VSH5_ACESA</name>
<dbReference type="GO" id="GO:0004523">
    <property type="term" value="F:RNA-DNA hybrid ribonuclease activity"/>
    <property type="evidence" value="ECO:0007669"/>
    <property type="project" value="InterPro"/>
</dbReference>
<dbReference type="Pfam" id="PF13456">
    <property type="entry name" value="RVT_3"/>
    <property type="match status" value="1"/>
</dbReference>
<dbReference type="AlphaFoldDB" id="A0AA39VSH5"/>
<dbReference type="InterPro" id="IPR044730">
    <property type="entry name" value="RNase_H-like_dom_plant"/>
</dbReference>
<protein>
    <recommendedName>
        <fullName evidence="1">RNase H type-1 domain-containing protein</fullName>
    </recommendedName>
</protein>
<dbReference type="InterPro" id="IPR002156">
    <property type="entry name" value="RNaseH_domain"/>
</dbReference>
<evidence type="ECO:0000313" key="3">
    <source>
        <dbReference type="Proteomes" id="UP001168877"/>
    </source>
</evidence>
<dbReference type="Proteomes" id="UP001168877">
    <property type="component" value="Unassembled WGS sequence"/>
</dbReference>
<accession>A0AA39VSH5</accession>
<keyword evidence="3" id="KW-1185">Reference proteome</keyword>
<organism evidence="2 3">
    <name type="scientific">Acer saccharum</name>
    <name type="common">Sugar maple</name>
    <dbReference type="NCBI Taxonomy" id="4024"/>
    <lineage>
        <taxon>Eukaryota</taxon>
        <taxon>Viridiplantae</taxon>
        <taxon>Streptophyta</taxon>
        <taxon>Embryophyta</taxon>
        <taxon>Tracheophyta</taxon>
        <taxon>Spermatophyta</taxon>
        <taxon>Magnoliopsida</taxon>
        <taxon>eudicotyledons</taxon>
        <taxon>Gunneridae</taxon>
        <taxon>Pentapetalae</taxon>
        <taxon>rosids</taxon>
        <taxon>malvids</taxon>
        <taxon>Sapindales</taxon>
        <taxon>Sapindaceae</taxon>
        <taxon>Hippocastanoideae</taxon>
        <taxon>Acereae</taxon>
        <taxon>Acer</taxon>
    </lineage>
</organism>
<sequence>MATSSQRIFAPYRPVVAEAVGILKGIQLACETGLVPLDLVSDVVGVVGLVNDTKEHASDIGLVIDAIRRLMRSLPSCELRFAPRATNLVA</sequence>
<dbReference type="GO" id="GO:0003676">
    <property type="term" value="F:nucleic acid binding"/>
    <property type="evidence" value="ECO:0007669"/>
    <property type="project" value="InterPro"/>
</dbReference>
<feature type="domain" description="RNase H type-1" evidence="1">
    <location>
        <begin position="13"/>
        <end position="90"/>
    </location>
</feature>
<dbReference type="EMBL" id="JAUESC010000004">
    <property type="protein sequence ID" value="KAK0597399.1"/>
    <property type="molecule type" value="Genomic_DNA"/>
</dbReference>
<dbReference type="CDD" id="cd06222">
    <property type="entry name" value="RNase_H_like"/>
    <property type="match status" value="1"/>
</dbReference>